<gene>
    <name evidence="1" type="ORF">METZ01_LOCUS279377</name>
</gene>
<protein>
    <recommendedName>
        <fullName evidence="2">PHP domain-containing protein</fullName>
    </recommendedName>
</protein>
<evidence type="ECO:0000313" key="1">
    <source>
        <dbReference type="EMBL" id="SVC26523.1"/>
    </source>
</evidence>
<name>A0A382KSP0_9ZZZZ</name>
<reference evidence="1" key="1">
    <citation type="submission" date="2018-05" db="EMBL/GenBank/DDBJ databases">
        <authorList>
            <person name="Lanie J.A."/>
            <person name="Ng W.-L."/>
            <person name="Kazmierczak K.M."/>
            <person name="Andrzejewski T.M."/>
            <person name="Davidsen T.M."/>
            <person name="Wayne K.J."/>
            <person name="Tettelin H."/>
            <person name="Glass J.I."/>
            <person name="Rusch D."/>
            <person name="Podicherti R."/>
            <person name="Tsui H.-C.T."/>
            <person name="Winkler M.E."/>
        </authorList>
    </citation>
    <scope>NUCLEOTIDE SEQUENCE</scope>
</reference>
<dbReference type="AlphaFoldDB" id="A0A382KSP0"/>
<dbReference type="EMBL" id="UINC01082083">
    <property type="protein sequence ID" value="SVC26523.1"/>
    <property type="molecule type" value="Genomic_DNA"/>
</dbReference>
<sequence length="283" mass="30976">MDNNPIQATDFLKELGDVAAVSAEAGNADVPESLTYNSHIHLPPNFSAFETVEQAVELAADQGVQVLGCGNYYDYSVYQKFTETAQSKGVFPLFGTEIIALETDLQEKDIRINDPGNPGRHYICGKGISRFEELSSRADELLSGIRTNDTLRMREMALKMAGVFSEHGIDTALDEQAVIGRVVKRHGCSADTVTLQERHLAQAFQEVFFDKVPEDGREQKLTDLFGASPQSKSSDAVGVQNEIRSNLMKAGKICFVPETFVNLAQAKELIVELGGIPCYPVLA</sequence>
<organism evidence="1">
    <name type="scientific">marine metagenome</name>
    <dbReference type="NCBI Taxonomy" id="408172"/>
    <lineage>
        <taxon>unclassified sequences</taxon>
        <taxon>metagenomes</taxon>
        <taxon>ecological metagenomes</taxon>
    </lineage>
</organism>
<proteinExistence type="predicted"/>
<accession>A0A382KSP0</accession>
<evidence type="ECO:0008006" key="2">
    <source>
        <dbReference type="Google" id="ProtNLM"/>
    </source>
</evidence>
<feature type="non-terminal residue" evidence="1">
    <location>
        <position position="283"/>
    </location>
</feature>